<accession>A0A1H0A2Q5</accession>
<dbReference type="RefSeq" id="WP_093659953.1">
    <property type="nucleotide sequence ID" value="NZ_FNHI01000023.1"/>
</dbReference>
<dbReference type="Gene3D" id="3.10.450.50">
    <property type="match status" value="1"/>
</dbReference>
<organism evidence="1 2">
    <name type="scientific">Streptomyces wuyuanensis</name>
    <dbReference type="NCBI Taxonomy" id="1196353"/>
    <lineage>
        <taxon>Bacteria</taxon>
        <taxon>Bacillati</taxon>
        <taxon>Actinomycetota</taxon>
        <taxon>Actinomycetes</taxon>
        <taxon>Kitasatosporales</taxon>
        <taxon>Streptomycetaceae</taxon>
        <taxon>Streptomyces</taxon>
    </lineage>
</organism>
<sequence>MTDSTTPGDTTALPGAVERYLKAHNEHDTAAASAELTPDVTVVDDGRTYRGVPAVEQWLDTAASEYTYTTTFLGSERHSPDRFTVTQRLEGDFPGGIVDLHYRFTLSGERISRLVIEP</sequence>
<keyword evidence="2" id="KW-1185">Reference proteome</keyword>
<protein>
    <submittedName>
        <fullName evidence="1">SnoaL-like domain-containing protein</fullName>
    </submittedName>
</protein>
<dbReference type="OrthoDB" id="8684708at2"/>
<dbReference type="STRING" id="1196353.SAMN05444921_12366"/>
<gene>
    <name evidence="1" type="ORF">SAMN05444921_12366</name>
</gene>
<evidence type="ECO:0000313" key="1">
    <source>
        <dbReference type="EMBL" id="SDN28092.1"/>
    </source>
</evidence>
<dbReference type="Proteomes" id="UP000199063">
    <property type="component" value="Unassembled WGS sequence"/>
</dbReference>
<dbReference type="SUPFAM" id="SSF54427">
    <property type="entry name" value="NTF2-like"/>
    <property type="match status" value="1"/>
</dbReference>
<dbReference type="InterPro" id="IPR032710">
    <property type="entry name" value="NTF2-like_dom_sf"/>
</dbReference>
<dbReference type="GeneID" id="40832966"/>
<proteinExistence type="predicted"/>
<evidence type="ECO:0000313" key="2">
    <source>
        <dbReference type="Proteomes" id="UP000199063"/>
    </source>
</evidence>
<dbReference type="AlphaFoldDB" id="A0A1H0A2Q5"/>
<name>A0A1H0A2Q5_9ACTN</name>
<dbReference type="EMBL" id="FNHI01000023">
    <property type="protein sequence ID" value="SDN28092.1"/>
    <property type="molecule type" value="Genomic_DNA"/>
</dbReference>
<reference evidence="2" key="1">
    <citation type="submission" date="2016-10" db="EMBL/GenBank/DDBJ databases">
        <authorList>
            <person name="Varghese N."/>
            <person name="Submissions S."/>
        </authorList>
    </citation>
    <scope>NUCLEOTIDE SEQUENCE [LARGE SCALE GENOMIC DNA]</scope>
    <source>
        <strain evidence="2">CGMCC 4.7042</strain>
    </source>
</reference>